<evidence type="ECO:0000313" key="5">
    <source>
        <dbReference type="Proteomes" id="UP000445000"/>
    </source>
</evidence>
<dbReference type="PRINTS" id="PR00483">
    <property type="entry name" value="BACPHPHTASE"/>
</dbReference>
<dbReference type="Pfam" id="PF01569">
    <property type="entry name" value="PAP2"/>
    <property type="match status" value="1"/>
</dbReference>
<feature type="domain" description="Phosphatidic acid phosphatase type 2/haloperoxidase" evidence="3">
    <location>
        <begin position="109"/>
        <end position="224"/>
    </location>
</feature>
<dbReference type="InterPro" id="IPR000326">
    <property type="entry name" value="PAP2/HPO"/>
</dbReference>
<dbReference type="GO" id="GO:0030288">
    <property type="term" value="C:outer membrane-bounded periplasmic space"/>
    <property type="evidence" value="ECO:0007669"/>
    <property type="project" value="InterPro"/>
</dbReference>
<dbReference type="EC" id="3.1.3.2" evidence="1"/>
<evidence type="ECO:0000313" key="4">
    <source>
        <dbReference type="EMBL" id="GFE80229.1"/>
    </source>
</evidence>
<dbReference type="Proteomes" id="UP000445000">
    <property type="component" value="Unassembled WGS sequence"/>
</dbReference>
<dbReference type="EMBL" id="BLJN01000002">
    <property type="protein sequence ID" value="GFE80229.1"/>
    <property type="molecule type" value="Genomic_DNA"/>
</dbReference>
<proteinExistence type="inferred from homology"/>
<comment type="similarity">
    <text evidence="1">Belongs to the class A bacterial acid phosphatase family.</text>
</comment>
<dbReference type="PIRSF" id="PIRSF000897">
    <property type="entry name" value="Acid_Ptase_ClsA"/>
    <property type="match status" value="1"/>
</dbReference>
<feature type="signal peptide" evidence="2">
    <location>
        <begin position="1"/>
        <end position="23"/>
    </location>
</feature>
<keyword evidence="1" id="KW-0378">Hydrolase</keyword>
<comment type="caution">
    <text evidence="4">The sequence shown here is derived from an EMBL/GenBank/DDBJ whole genome shotgun (WGS) entry which is preliminary data.</text>
</comment>
<reference evidence="5" key="1">
    <citation type="submission" date="2020-01" db="EMBL/GenBank/DDBJ databases">
        <title>'Steroidobacter agaridevorans' sp. nov., agar-degrading bacteria isolated from rhizosphere soils.</title>
        <authorList>
            <person name="Ikenaga M."/>
            <person name="Kataoka M."/>
            <person name="Murouchi A."/>
            <person name="Katsuragi S."/>
            <person name="Sakai M."/>
        </authorList>
    </citation>
    <scope>NUCLEOTIDE SEQUENCE [LARGE SCALE GENOMIC DNA]</scope>
    <source>
        <strain evidence="5">YU21-B</strain>
    </source>
</reference>
<keyword evidence="5" id="KW-1185">Reference proteome</keyword>
<dbReference type="InterPro" id="IPR036938">
    <property type="entry name" value="PAP2/HPO_sf"/>
</dbReference>
<dbReference type="GO" id="GO:0003993">
    <property type="term" value="F:acid phosphatase activity"/>
    <property type="evidence" value="ECO:0007669"/>
    <property type="project" value="UniProtKB-EC"/>
</dbReference>
<organism evidence="4 5">
    <name type="scientific">Steroidobacter agaridevorans</name>
    <dbReference type="NCBI Taxonomy" id="2695856"/>
    <lineage>
        <taxon>Bacteria</taxon>
        <taxon>Pseudomonadati</taxon>
        <taxon>Pseudomonadota</taxon>
        <taxon>Gammaproteobacteria</taxon>
        <taxon>Steroidobacterales</taxon>
        <taxon>Steroidobacteraceae</taxon>
        <taxon>Steroidobacter</taxon>
    </lineage>
</organism>
<dbReference type="Gene3D" id="1.20.144.10">
    <property type="entry name" value="Phosphatidic acid phosphatase type 2/haloperoxidase"/>
    <property type="match status" value="1"/>
</dbReference>
<keyword evidence="2" id="KW-0732">Signal</keyword>
<gene>
    <name evidence="4" type="ORF">GCM10011487_22290</name>
</gene>
<dbReference type="InterPro" id="IPR001011">
    <property type="entry name" value="Acid_Pase_classA_bac"/>
</dbReference>
<protein>
    <recommendedName>
        <fullName evidence="1">Acid phosphatase</fullName>
        <ecNumber evidence="1">3.1.3.2</ecNumber>
    </recommendedName>
</protein>
<evidence type="ECO:0000256" key="2">
    <source>
        <dbReference type="SAM" id="SignalP"/>
    </source>
</evidence>
<accession>A0A829YA90</accession>
<comment type="catalytic activity">
    <reaction evidence="1">
        <text>a phosphate monoester + H2O = an alcohol + phosphate</text>
        <dbReference type="Rhea" id="RHEA:15017"/>
        <dbReference type="ChEBI" id="CHEBI:15377"/>
        <dbReference type="ChEBI" id="CHEBI:30879"/>
        <dbReference type="ChEBI" id="CHEBI:43474"/>
        <dbReference type="ChEBI" id="CHEBI:67140"/>
        <dbReference type="EC" id="3.1.3.2"/>
    </reaction>
</comment>
<dbReference type="AlphaFoldDB" id="A0A829YA90"/>
<evidence type="ECO:0000256" key="1">
    <source>
        <dbReference type="PIRNR" id="PIRNR000897"/>
    </source>
</evidence>
<evidence type="ECO:0000259" key="3">
    <source>
        <dbReference type="SMART" id="SM00014"/>
    </source>
</evidence>
<sequence length="274" mass="29833">MFDRMVALAAAAVLATVGVASHAADNAYGGYLAPGELDATSVIEPAPRPGDPRYEADRKIFRATRRLVGSPRWELATNDADMSVPAMLRNFSCAVGVELTPANAPMLVAVVRRAGFDTSYQTRIAKEAHKRQRPFTIDKGPVCQPQSELYEKKAQRMSYDYPSGHTGWGWTWALVLSSIAPDRAQQILERGRVYGDSRFVCGAHNESAVEAGMLLASATMVLVATKSEYQTDLAAAREEFDALRGGAPPAQNCEAESALLSQRVMPKLETKSRR</sequence>
<dbReference type="SMART" id="SM00014">
    <property type="entry name" value="acidPPc"/>
    <property type="match status" value="1"/>
</dbReference>
<feature type="chain" id="PRO_5032493686" description="Acid phosphatase" evidence="2">
    <location>
        <begin position="24"/>
        <end position="274"/>
    </location>
</feature>
<dbReference type="CDD" id="cd03397">
    <property type="entry name" value="PAP2_acid_phosphatase"/>
    <property type="match status" value="1"/>
</dbReference>
<name>A0A829YA90_9GAMM</name>
<dbReference type="RefSeq" id="WP_161811940.1">
    <property type="nucleotide sequence ID" value="NZ_BLJN01000002.1"/>
</dbReference>
<dbReference type="SUPFAM" id="SSF48317">
    <property type="entry name" value="Acid phosphatase/Vanadium-dependent haloperoxidase"/>
    <property type="match status" value="1"/>
</dbReference>